<dbReference type="STRING" id="449.LHA_0267"/>
<keyword evidence="6 9" id="KW-0482">Metalloprotease</keyword>
<comment type="catalytic activity">
    <reaction evidence="7">
        <text>Hydrolysis of oligopeptides, with broad specificity. Gly or Ala commonly occur as P1 or P1' residues, but more distant residues are also important, as is shown by the fact that Z-Gly-Pro-Gly-|-Gly-Pro-Ala is cleaved, but not Z-(Gly)(5).</text>
        <dbReference type="EC" id="3.4.24.70"/>
    </reaction>
</comment>
<dbReference type="InterPro" id="IPR001567">
    <property type="entry name" value="Pept_M3A_M3B_dom"/>
</dbReference>
<keyword evidence="3 9" id="KW-0479">Metal-binding</keyword>
<dbReference type="HOGENOM" id="CLU_001805_4_1_6"/>
<evidence type="ECO:0000256" key="5">
    <source>
        <dbReference type="ARBA" id="ARBA00022833"/>
    </source>
</evidence>
<reference evidence="13" key="1">
    <citation type="submission" date="2014-09" db="EMBL/GenBank/DDBJ databases">
        <authorList>
            <person name="Gomez-Valero L."/>
        </authorList>
    </citation>
    <scope>NUCLEOTIDE SEQUENCE [LARGE SCALE GENOMIC DNA]</scope>
    <source>
        <strain evidence="13">ATCC35250</strain>
    </source>
</reference>
<dbReference type="Pfam" id="PF01432">
    <property type="entry name" value="Peptidase_M3"/>
    <property type="match status" value="1"/>
</dbReference>
<evidence type="ECO:0000256" key="9">
    <source>
        <dbReference type="RuleBase" id="RU003435"/>
    </source>
</evidence>
<dbReference type="SUPFAM" id="SSF55486">
    <property type="entry name" value="Metalloproteases ('zincins'), catalytic domain"/>
    <property type="match status" value="1"/>
</dbReference>
<dbReference type="GO" id="GO:0005829">
    <property type="term" value="C:cytosol"/>
    <property type="evidence" value="ECO:0007669"/>
    <property type="project" value="UniProtKB-ARBA"/>
</dbReference>
<dbReference type="MEROPS" id="M03.004"/>
<keyword evidence="2 9" id="KW-0645">Protease</keyword>
<evidence type="ECO:0000256" key="1">
    <source>
        <dbReference type="ARBA" id="ARBA00006040"/>
    </source>
</evidence>
<dbReference type="PANTHER" id="PTHR43660">
    <property type="entry name" value="DIPEPTIDYL CARBOXYPEPTIDASE"/>
    <property type="match status" value="1"/>
</dbReference>
<feature type="domain" description="Oligopeptidase A N-terminal" evidence="11">
    <location>
        <begin position="44"/>
        <end position="160"/>
    </location>
</feature>
<dbReference type="KEGG" id="lha:LHA_0267"/>
<evidence type="ECO:0000256" key="8">
    <source>
        <dbReference type="ARBA" id="ARBA00026100"/>
    </source>
</evidence>
<dbReference type="PANTHER" id="PTHR43660:SF1">
    <property type="entry name" value="DIPEPTIDYL CARBOXYPEPTIDASE"/>
    <property type="match status" value="1"/>
</dbReference>
<accession>A0A0A8URH1</accession>
<comment type="cofactor">
    <cofactor evidence="9">
        <name>Zn(2+)</name>
        <dbReference type="ChEBI" id="CHEBI:29105"/>
    </cofactor>
    <text evidence="9">Binds 1 zinc ion.</text>
</comment>
<keyword evidence="4 9" id="KW-0378">Hydrolase</keyword>
<dbReference type="GO" id="GO:0006508">
    <property type="term" value="P:proteolysis"/>
    <property type="evidence" value="ECO:0007669"/>
    <property type="project" value="UniProtKB-KW"/>
</dbReference>
<name>A0A0A8URH1_LEGHA</name>
<dbReference type="Gene3D" id="3.40.390.10">
    <property type="entry name" value="Collagenase (Catalytic Domain)"/>
    <property type="match status" value="1"/>
</dbReference>
<dbReference type="Proteomes" id="UP000032803">
    <property type="component" value="Chromosome I"/>
</dbReference>
<dbReference type="GO" id="GO:0004222">
    <property type="term" value="F:metalloendopeptidase activity"/>
    <property type="evidence" value="ECO:0007669"/>
    <property type="project" value="UniProtKB-EC"/>
</dbReference>
<dbReference type="EMBL" id="LN681225">
    <property type="protein sequence ID" value="CEK09379.1"/>
    <property type="molecule type" value="Genomic_DNA"/>
</dbReference>
<evidence type="ECO:0000256" key="2">
    <source>
        <dbReference type="ARBA" id="ARBA00022670"/>
    </source>
</evidence>
<dbReference type="InterPro" id="IPR045090">
    <property type="entry name" value="Pept_M3A_M3B"/>
</dbReference>
<evidence type="ECO:0000313" key="13">
    <source>
        <dbReference type="Proteomes" id="UP000032803"/>
    </source>
</evidence>
<keyword evidence="5 9" id="KW-0862">Zinc</keyword>
<evidence type="ECO:0000256" key="7">
    <source>
        <dbReference type="ARBA" id="ARBA00024603"/>
    </source>
</evidence>
<proteinExistence type="inferred from homology"/>
<dbReference type="Pfam" id="PF19310">
    <property type="entry name" value="TOP_N"/>
    <property type="match status" value="1"/>
</dbReference>
<organism evidence="12 13">
    <name type="scientific">Legionella hackeliae</name>
    <dbReference type="NCBI Taxonomy" id="449"/>
    <lineage>
        <taxon>Bacteria</taxon>
        <taxon>Pseudomonadati</taxon>
        <taxon>Pseudomonadota</taxon>
        <taxon>Gammaproteobacteria</taxon>
        <taxon>Legionellales</taxon>
        <taxon>Legionellaceae</taxon>
        <taxon>Legionella</taxon>
    </lineage>
</organism>
<evidence type="ECO:0000256" key="6">
    <source>
        <dbReference type="ARBA" id="ARBA00023049"/>
    </source>
</evidence>
<evidence type="ECO:0000259" key="10">
    <source>
        <dbReference type="Pfam" id="PF01432"/>
    </source>
</evidence>
<dbReference type="EC" id="3.4.24.70" evidence="8"/>
<dbReference type="Gene3D" id="1.10.1370.10">
    <property type="entry name" value="Neurolysin, domain 3"/>
    <property type="match status" value="1"/>
</dbReference>
<gene>
    <name evidence="12" type="primary">prlC</name>
    <name evidence="12" type="ORF">LHA_0267</name>
</gene>
<dbReference type="FunFam" id="3.40.390.10:FF:000009">
    <property type="entry name" value="Oligopeptidase A"/>
    <property type="match status" value="1"/>
</dbReference>
<feature type="domain" description="Peptidase M3A/M3B catalytic" evidence="10">
    <location>
        <begin position="234"/>
        <end position="688"/>
    </location>
</feature>
<sequence>MLKWSLSRFDAMLEAFVAQELKLMNLPSFTTIDTGSFVERLDQLLQTNLDQIDSILTNTKKFTWDTLMRPLEAMDDKLERFWSPLSHLHAVMNSPTLRECYQACLPKLSAYDAAIGHNHALYDAIKSIDQKELDNTQQKIIEDTLRDFELSGVALSKEKKERFEAIQTRLSALSNQFENNVLDATQAFSIHISDEKRLSGLPEHAIHTAHELAVEKKVDGWVFNLEFPCYLAIVTYADDRNLREEMYQAYVTRASDKGPSAGKFDNTEIINEMLALRHEKAQLLGFNNYAELSLATKMAESTKQVRHFLTDLSSRAYHQAQEEFSKLQEFAKKNYEINELAPWDIAYVSEKKRQARYAISQEELRPYFPQDKVVAGLFAIVKKLYGMTFEEVKNADIWHPDVRCYRISDENQQVRGYVYADLFARPHKRGGAWMDSCQSRRQLDNGDFQLPIATLTCNFAKPSANKKATLSHDEVLTLFHEFGHCLHHILTRVNYLSASGINGVEWDAVELPSQFFENWCWEEEALKLLAEHVDTKEPLPQELFNKLLAAKNFQSAMAMMRQLEFSLFDFRIHEEFDASRNDFVPQILAEVRKQTTVVPLVPYNRFQHSFSHIFGGGYSAGYYSYKWAEVLSSDAFARFEEDGIFNEKTGRHFLHNILEVGGSKKAADAYYAFRGRAATVDALLRHNGIH</sequence>
<evidence type="ECO:0000313" key="12">
    <source>
        <dbReference type="EMBL" id="CEK09379.1"/>
    </source>
</evidence>
<dbReference type="InterPro" id="IPR024077">
    <property type="entry name" value="Neurolysin/TOP_dom2"/>
</dbReference>
<dbReference type="CDD" id="cd06456">
    <property type="entry name" value="M3A_DCP"/>
    <property type="match status" value="1"/>
</dbReference>
<evidence type="ECO:0000256" key="3">
    <source>
        <dbReference type="ARBA" id="ARBA00022723"/>
    </source>
</evidence>
<dbReference type="InterPro" id="IPR024079">
    <property type="entry name" value="MetalloPept_cat_dom_sf"/>
</dbReference>
<dbReference type="GO" id="GO:0046872">
    <property type="term" value="F:metal ion binding"/>
    <property type="evidence" value="ECO:0007669"/>
    <property type="project" value="UniProtKB-UniRule"/>
</dbReference>
<evidence type="ECO:0000259" key="11">
    <source>
        <dbReference type="Pfam" id="PF19310"/>
    </source>
</evidence>
<comment type="similarity">
    <text evidence="1 9">Belongs to the peptidase M3 family.</text>
</comment>
<dbReference type="AlphaFoldDB" id="A0A0A8URH1"/>
<protein>
    <recommendedName>
        <fullName evidence="8">oligopeptidase A</fullName>
        <ecNumber evidence="8">3.4.24.70</ecNumber>
    </recommendedName>
</protein>
<evidence type="ECO:0000256" key="4">
    <source>
        <dbReference type="ARBA" id="ARBA00022801"/>
    </source>
</evidence>
<dbReference type="InterPro" id="IPR034005">
    <property type="entry name" value="M3A_DCP"/>
</dbReference>
<dbReference type="InterPro" id="IPR045666">
    <property type="entry name" value="OpdA_N"/>
</dbReference>
<keyword evidence="13" id="KW-1185">Reference proteome</keyword>